<dbReference type="InterPro" id="IPR000835">
    <property type="entry name" value="HTH_MarR-typ"/>
</dbReference>
<sequence>MTESGGREWTFLTSHARVLVHVARNPQARIRDIADACLLSIRAVQLILDDLEEAGYLTRQRTGRHNTYRVTPGTHMRRAADGPRTVALVLDLPEQTDH</sequence>
<reference evidence="2" key="1">
    <citation type="submission" date="2022-01" db="EMBL/GenBank/DDBJ databases">
        <title>Genome-Based Taxonomic Classification of the Phylum Actinobacteria.</title>
        <authorList>
            <person name="Gao Y."/>
        </authorList>
    </citation>
    <scope>NUCLEOTIDE SEQUENCE</scope>
    <source>
        <strain evidence="2">KLBMP 8922</strain>
    </source>
</reference>
<proteinExistence type="predicted"/>
<dbReference type="InterPro" id="IPR036388">
    <property type="entry name" value="WH-like_DNA-bd_sf"/>
</dbReference>
<dbReference type="Gene3D" id="1.10.10.10">
    <property type="entry name" value="Winged helix-like DNA-binding domain superfamily/Winged helix DNA-binding domain"/>
    <property type="match status" value="1"/>
</dbReference>
<name>A0AA41PWV0_9ACTN</name>
<protein>
    <submittedName>
        <fullName evidence="2">MarR family transcriptional regulator</fullName>
    </submittedName>
</protein>
<comment type="caution">
    <text evidence="2">The sequence shown here is derived from an EMBL/GenBank/DDBJ whole genome shotgun (WGS) entry which is preliminary data.</text>
</comment>
<keyword evidence="3" id="KW-1185">Reference proteome</keyword>
<dbReference type="InterPro" id="IPR036390">
    <property type="entry name" value="WH_DNA-bd_sf"/>
</dbReference>
<evidence type="ECO:0000259" key="1">
    <source>
        <dbReference type="Pfam" id="PF12802"/>
    </source>
</evidence>
<dbReference type="Proteomes" id="UP001165378">
    <property type="component" value="Unassembled WGS sequence"/>
</dbReference>
<dbReference type="GO" id="GO:0003700">
    <property type="term" value="F:DNA-binding transcription factor activity"/>
    <property type="evidence" value="ECO:0007669"/>
    <property type="project" value="InterPro"/>
</dbReference>
<dbReference type="AlphaFoldDB" id="A0AA41PWV0"/>
<dbReference type="EMBL" id="JAKFHA010000003">
    <property type="protein sequence ID" value="MCF2527193.1"/>
    <property type="molecule type" value="Genomic_DNA"/>
</dbReference>
<dbReference type="SUPFAM" id="SSF46785">
    <property type="entry name" value="Winged helix' DNA-binding domain"/>
    <property type="match status" value="1"/>
</dbReference>
<accession>A0AA41PWV0</accession>
<dbReference type="Pfam" id="PF12802">
    <property type="entry name" value="MarR_2"/>
    <property type="match status" value="1"/>
</dbReference>
<evidence type="ECO:0000313" key="2">
    <source>
        <dbReference type="EMBL" id="MCF2527193.1"/>
    </source>
</evidence>
<feature type="domain" description="HTH marR-type" evidence="1">
    <location>
        <begin position="14"/>
        <end position="65"/>
    </location>
</feature>
<organism evidence="2 3">
    <name type="scientific">Yinghuangia soli</name>
    <dbReference type="NCBI Taxonomy" id="2908204"/>
    <lineage>
        <taxon>Bacteria</taxon>
        <taxon>Bacillati</taxon>
        <taxon>Actinomycetota</taxon>
        <taxon>Actinomycetes</taxon>
        <taxon>Kitasatosporales</taxon>
        <taxon>Streptomycetaceae</taxon>
        <taxon>Yinghuangia</taxon>
    </lineage>
</organism>
<evidence type="ECO:0000313" key="3">
    <source>
        <dbReference type="Proteomes" id="UP001165378"/>
    </source>
</evidence>
<dbReference type="RefSeq" id="WP_235051335.1">
    <property type="nucleotide sequence ID" value="NZ_JAKFHA010000003.1"/>
</dbReference>
<gene>
    <name evidence="2" type="ORF">LZ495_08190</name>
</gene>